<dbReference type="PANTHER" id="PTHR42823">
    <property type="entry name" value="ATP SYNTHASE SUBUNIT A, CHLOROPLASTIC"/>
    <property type="match status" value="1"/>
</dbReference>
<evidence type="ECO:0000313" key="14">
    <source>
        <dbReference type="Proteomes" id="UP000077405"/>
    </source>
</evidence>
<keyword evidence="11" id="KW-1003">Cell membrane</keyword>
<evidence type="ECO:0000256" key="8">
    <source>
        <dbReference type="ARBA" id="ARBA00023065"/>
    </source>
</evidence>
<dbReference type="GO" id="GO:0005886">
    <property type="term" value="C:plasma membrane"/>
    <property type="evidence" value="ECO:0007669"/>
    <property type="project" value="UniProtKB-SubCell"/>
</dbReference>
<keyword evidence="13" id="KW-0614">Plasmid</keyword>
<dbReference type="CDD" id="cd00310">
    <property type="entry name" value="ATP-synt_Fo_a_6"/>
    <property type="match status" value="1"/>
</dbReference>
<gene>
    <name evidence="11 13" type="primary">atpB</name>
    <name evidence="13" type="ORF">A6A40_28430</name>
</gene>
<organism evidence="13 14">
    <name type="scientific">Azospirillum humicireducens</name>
    <dbReference type="NCBI Taxonomy" id="1226968"/>
    <lineage>
        <taxon>Bacteria</taxon>
        <taxon>Pseudomonadati</taxon>
        <taxon>Pseudomonadota</taxon>
        <taxon>Alphaproteobacteria</taxon>
        <taxon>Rhodospirillales</taxon>
        <taxon>Azospirillaceae</taxon>
        <taxon>Azospirillum</taxon>
    </lineage>
</organism>
<keyword evidence="9 11" id="KW-0472">Membrane</keyword>
<keyword evidence="8 11" id="KW-0406">Ion transport</keyword>
<feature type="transmembrane region" description="Helical" evidence="11">
    <location>
        <begin position="75"/>
        <end position="94"/>
    </location>
</feature>
<feature type="transmembrane region" description="Helical" evidence="11">
    <location>
        <begin position="106"/>
        <end position="127"/>
    </location>
</feature>
<evidence type="ECO:0000256" key="3">
    <source>
        <dbReference type="ARBA" id="ARBA00022448"/>
    </source>
</evidence>
<evidence type="ECO:0000256" key="2">
    <source>
        <dbReference type="ARBA" id="ARBA00006810"/>
    </source>
</evidence>
<evidence type="ECO:0000256" key="12">
    <source>
        <dbReference type="RuleBase" id="RU000483"/>
    </source>
</evidence>
<dbReference type="NCBIfam" id="TIGR01131">
    <property type="entry name" value="ATP_synt_6_or_A"/>
    <property type="match status" value="1"/>
</dbReference>
<dbReference type="GO" id="GO:0042777">
    <property type="term" value="P:proton motive force-driven plasma membrane ATP synthesis"/>
    <property type="evidence" value="ECO:0007669"/>
    <property type="project" value="TreeGrafter"/>
</dbReference>
<dbReference type="GO" id="GO:0046933">
    <property type="term" value="F:proton-transporting ATP synthase activity, rotational mechanism"/>
    <property type="evidence" value="ECO:0007669"/>
    <property type="project" value="UniProtKB-UniRule"/>
</dbReference>
<dbReference type="RefSeq" id="WP_108549175.1">
    <property type="nucleotide sequence ID" value="NZ_CP028907.1"/>
</dbReference>
<dbReference type="Gene3D" id="1.20.120.220">
    <property type="entry name" value="ATP synthase, F0 complex, subunit A"/>
    <property type="match status" value="1"/>
</dbReference>
<evidence type="ECO:0000256" key="5">
    <source>
        <dbReference type="ARBA" id="ARBA00022692"/>
    </source>
</evidence>
<evidence type="ECO:0000256" key="6">
    <source>
        <dbReference type="ARBA" id="ARBA00022781"/>
    </source>
</evidence>
<keyword evidence="3 11" id="KW-0813">Transport</keyword>
<dbReference type="Pfam" id="PF00119">
    <property type="entry name" value="ATP-synt_A"/>
    <property type="match status" value="1"/>
</dbReference>
<dbReference type="InterPro" id="IPR045082">
    <property type="entry name" value="ATP_syn_F0_a_bact/chloroplast"/>
</dbReference>
<dbReference type="PANTHER" id="PTHR42823:SF3">
    <property type="entry name" value="ATP SYNTHASE SUBUNIT A, CHLOROPLASTIC"/>
    <property type="match status" value="1"/>
</dbReference>
<dbReference type="InterPro" id="IPR000568">
    <property type="entry name" value="ATP_synth_F0_asu"/>
</dbReference>
<evidence type="ECO:0000256" key="11">
    <source>
        <dbReference type="HAMAP-Rule" id="MF_01393"/>
    </source>
</evidence>
<evidence type="ECO:0000256" key="4">
    <source>
        <dbReference type="ARBA" id="ARBA00022547"/>
    </source>
</evidence>
<accession>A0A2R4VWX3</accession>
<protein>
    <recommendedName>
        <fullName evidence="11 12">ATP synthase subunit a</fullName>
    </recommendedName>
    <alternativeName>
        <fullName evidence="11">ATP synthase F0 sector subunit a</fullName>
    </alternativeName>
    <alternativeName>
        <fullName evidence="11">F-ATPase subunit 6</fullName>
    </alternativeName>
</protein>
<feature type="transmembrane region" description="Helical" evidence="11">
    <location>
        <begin position="20"/>
        <end position="41"/>
    </location>
</feature>
<keyword evidence="4 11" id="KW-0138">CF(0)</keyword>
<dbReference type="InterPro" id="IPR023011">
    <property type="entry name" value="ATP_synth_F0_asu_AS"/>
</dbReference>
<geneLocation type="plasmid" evidence="13 14">
    <name>pYZ6</name>
</geneLocation>
<sequence length="224" mass="23792">MTDSPLTTPIVFLLGPVPVTLPVVVTWGLMAAMTLGSALATRRLRVERPGRVQTVLELVVETLRRQIAETMQADATPFLPLLGTLFLYLAVANLSGLVPGLKAPTAFLETAAALALVVLLASQALGIRRRGLWPYLKGFAHPTPLLLPLNILSELTRAFSLSVRLFGNVMSGEFVIAIVLSLAGLFVPVPLMALELLLGLVQAYIFTVLAAVFIGGAVGTIEKG</sequence>
<evidence type="ECO:0000256" key="9">
    <source>
        <dbReference type="ARBA" id="ARBA00023136"/>
    </source>
</evidence>
<reference evidence="13 14" key="1">
    <citation type="submission" date="2018-04" db="EMBL/GenBank/DDBJ databases">
        <title>Complete genome sequence of the nitrogen-fixing bacterium Azospirillum humicireducens type strain SgZ-5.</title>
        <authorList>
            <person name="Yu Z."/>
        </authorList>
    </citation>
    <scope>NUCLEOTIDE SEQUENCE [LARGE SCALE GENOMIC DNA]</scope>
    <source>
        <strain evidence="13 14">SgZ-5</strain>
        <plasmid evidence="13 14">pYZ6</plasmid>
    </source>
</reference>
<feature type="transmembrane region" description="Helical" evidence="11">
    <location>
        <begin position="200"/>
        <end position="221"/>
    </location>
</feature>
<dbReference type="NCBIfam" id="NF009955">
    <property type="entry name" value="PRK13421.1"/>
    <property type="match status" value="1"/>
</dbReference>
<dbReference type="GO" id="GO:0045259">
    <property type="term" value="C:proton-transporting ATP synthase complex"/>
    <property type="evidence" value="ECO:0007669"/>
    <property type="project" value="UniProtKB-KW"/>
</dbReference>
<proteinExistence type="inferred from homology"/>
<evidence type="ECO:0000256" key="7">
    <source>
        <dbReference type="ARBA" id="ARBA00022989"/>
    </source>
</evidence>
<dbReference type="KEGG" id="ahu:A6A40_28430"/>
<keyword evidence="5 11" id="KW-0812">Transmembrane</keyword>
<feature type="transmembrane region" description="Helical" evidence="11">
    <location>
        <begin position="174"/>
        <end position="194"/>
    </location>
</feature>
<keyword evidence="10 11" id="KW-0066">ATP synthesis</keyword>
<evidence type="ECO:0000313" key="13">
    <source>
        <dbReference type="EMBL" id="AWB08929.1"/>
    </source>
</evidence>
<dbReference type="PRINTS" id="PR00123">
    <property type="entry name" value="ATPASEA"/>
</dbReference>
<evidence type="ECO:0000256" key="1">
    <source>
        <dbReference type="ARBA" id="ARBA00004141"/>
    </source>
</evidence>
<dbReference type="AlphaFoldDB" id="A0A2R4VWX3"/>
<keyword evidence="7 11" id="KW-1133">Transmembrane helix</keyword>
<dbReference type="SUPFAM" id="SSF81336">
    <property type="entry name" value="F1F0 ATP synthase subunit A"/>
    <property type="match status" value="1"/>
</dbReference>
<dbReference type="PROSITE" id="PS00449">
    <property type="entry name" value="ATPASE_A"/>
    <property type="match status" value="1"/>
</dbReference>
<keyword evidence="14" id="KW-1185">Reference proteome</keyword>
<keyword evidence="6 11" id="KW-0375">Hydrogen ion transport</keyword>
<dbReference type="HAMAP" id="MF_01393">
    <property type="entry name" value="ATP_synth_a_bact"/>
    <property type="match status" value="1"/>
</dbReference>
<dbReference type="Proteomes" id="UP000077405">
    <property type="component" value="Plasmid pYZ6"/>
</dbReference>
<evidence type="ECO:0000256" key="10">
    <source>
        <dbReference type="ARBA" id="ARBA00023310"/>
    </source>
</evidence>
<dbReference type="InterPro" id="IPR035908">
    <property type="entry name" value="F0_ATP_A_sf"/>
</dbReference>
<comment type="subcellular location">
    <subcellularLocation>
        <location evidence="11 12">Cell membrane</location>
        <topology evidence="11 12">Multi-pass membrane protein</topology>
    </subcellularLocation>
    <subcellularLocation>
        <location evidence="1">Membrane</location>
        <topology evidence="1">Multi-pass membrane protein</topology>
    </subcellularLocation>
</comment>
<dbReference type="EMBL" id="CP028907">
    <property type="protein sequence ID" value="AWB08929.1"/>
    <property type="molecule type" value="Genomic_DNA"/>
</dbReference>
<comment type="similarity">
    <text evidence="2 11 12">Belongs to the ATPase A chain family.</text>
</comment>
<comment type="function">
    <text evidence="11 12">Key component of the proton channel; it plays a direct role in the translocation of protons across the membrane.</text>
</comment>
<dbReference type="OrthoDB" id="9789241at2"/>
<name>A0A2R4VWX3_9PROT</name>